<dbReference type="GO" id="GO:0020037">
    <property type="term" value="F:heme binding"/>
    <property type="evidence" value="ECO:0007669"/>
    <property type="project" value="InterPro"/>
</dbReference>
<keyword evidence="6" id="KW-0408">Iron</keyword>
<dbReference type="EMBL" id="JRES01001278">
    <property type="protein sequence ID" value="KNC23996.1"/>
    <property type="molecule type" value="Genomic_DNA"/>
</dbReference>
<name>A0A0L0BVF0_LUCCU</name>
<dbReference type="GO" id="GO:0005506">
    <property type="term" value="F:iron ion binding"/>
    <property type="evidence" value="ECO:0007669"/>
    <property type="project" value="InterPro"/>
</dbReference>
<evidence type="ECO:0000256" key="2">
    <source>
        <dbReference type="ARBA" id="ARBA00010617"/>
    </source>
</evidence>
<evidence type="ECO:0000256" key="1">
    <source>
        <dbReference type="ARBA" id="ARBA00001971"/>
    </source>
</evidence>
<keyword evidence="9" id="KW-1185">Reference proteome</keyword>
<keyword evidence="4" id="KW-0479">Metal-binding</keyword>
<keyword evidence="5" id="KW-0560">Oxidoreductase</keyword>
<dbReference type="InterPro" id="IPR001128">
    <property type="entry name" value="Cyt_P450"/>
</dbReference>
<evidence type="ECO:0000313" key="8">
    <source>
        <dbReference type="EMBL" id="KNC23996.1"/>
    </source>
</evidence>
<dbReference type="OMA" id="VGEREMM"/>
<sequence length="372" mass="43025">MITKMQLKQSKYLFKLINYNKYSTLVDVKINQPALETSYVNSLQAEWSQAKPFKTLPGPTKFQMFRGFMKGGEFHSLAFVDVLKLLRKRYGDIYYMPGLFGLNSNLITFKLEDHEKIFRTEGPYPIRPGNELVNYYRLSRKDNFYVEEYLGVAGNGKQWGKFRHAVNPVLMQPKNAKLYMDPMQKVNNEFVQRIKEIRDPKTLEVPGTFIKDINRLSFESIAVVALDKEMGLIRNTSITPEAKELFENLQIFTRAFYDLGIKPSIYRYIKTPTYKRFAKSMDTMFDICFKYTNEALQRLEKQGGNTEGNSVLEKLLKIDRKIAMIMSIDMLIGGVEVTSSVLSALILCLANNAEKQQKLREEILNTIAKVKN</sequence>
<evidence type="ECO:0000256" key="7">
    <source>
        <dbReference type="ARBA" id="ARBA00023033"/>
    </source>
</evidence>
<comment type="cofactor">
    <cofactor evidence="1">
        <name>heme</name>
        <dbReference type="ChEBI" id="CHEBI:30413"/>
    </cofactor>
</comment>
<dbReference type="SUPFAM" id="SSF48264">
    <property type="entry name" value="Cytochrome P450"/>
    <property type="match status" value="1"/>
</dbReference>
<evidence type="ECO:0000256" key="4">
    <source>
        <dbReference type="ARBA" id="ARBA00022723"/>
    </source>
</evidence>
<dbReference type="Pfam" id="PF00067">
    <property type="entry name" value="p450"/>
    <property type="match status" value="1"/>
</dbReference>
<protein>
    <submittedName>
        <fullName evidence="8">Putative cytochrome P450 12c1, mitochondrial</fullName>
    </submittedName>
</protein>
<dbReference type="OrthoDB" id="3945418at2759"/>
<organism evidence="8 9">
    <name type="scientific">Lucilia cuprina</name>
    <name type="common">Green bottle fly</name>
    <name type="synonym">Australian sheep blowfly</name>
    <dbReference type="NCBI Taxonomy" id="7375"/>
    <lineage>
        <taxon>Eukaryota</taxon>
        <taxon>Metazoa</taxon>
        <taxon>Ecdysozoa</taxon>
        <taxon>Arthropoda</taxon>
        <taxon>Hexapoda</taxon>
        <taxon>Insecta</taxon>
        <taxon>Pterygota</taxon>
        <taxon>Neoptera</taxon>
        <taxon>Endopterygota</taxon>
        <taxon>Diptera</taxon>
        <taxon>Brachycera</taxon>
        <taxon>Muscomorpha</taxon>
        <taxon>Oestroidea</taxon>
        <taxon>Calliphoridae</taxon>
        <taxon>Luciliinae</taxon>
        <taxon>Lucilia</taxon>
    </lineage>
</organism>
<evidence type="ECO:0000256" key="5">
    <source>
        <dbReference type="ARBA" id="ARBA00023002"/>
    </source>
</evidence>
<keyword evidence="7" id="KW-0503">Monooxygenase</keyword>
<comment type="caution">
    <text evidence="8">The sequence shown here is derived from an EMBL/GenBank/DDBJ whole genome shotgun (WGS) entry which is preliminary data.</text>
</comment>
<proteinExistence type="inferred from homology"/>
<dbReference type="GO" id="GO:0016705">
    <property type="term" value="F:oxidoreductase activity, acting on paired donors, with incorporation or reduction of molecular oxygen"/>
    <property type="evidence" value="ECO:0007669"/>
    <property type="project" value="InterPro"/>
</dbReference>
<keyword evidence="3" id="KW-0349">Heme</keyword>
<dbReference type="Gene3D" id="1.10.630.10">
    <property type="entry name" value="Cytochrome P450"/>
    <property type="match status" value="1"/>
</dbReference>
<dbReference type="AlphaFoldDB" id="A0A0L0BVF0"/>
<evidence type="ECO:0000313" key="9">
    <source>
        <dbReference type="Proteomes" id="UP000037069"/>
    </source>
</evidence>
<dbReference type="PANTHER" id="PTHR24279:SF120">
    <property type="entry name" value="CYTOCHROME P450"/>
    <property type="match status" value="1"/>
</dbReference>
<dbReference type="PANTHER" id="PTHR24279">
    <property type="entry name" value="CYTOCHROME P450"/>
    <property type="match status" value="1"/>
</dbReference>
<accession>A0A0L0BVF0</accession>
<evidence type="ECO:0000256" key="6">
    <source>
        <dbReference type="ARBA" id="ARBA00023004"/>
    </source>
</evidence>
<gene>
    <name evidence="8" type="ORF">FF38_11607</name>
</gene>
<dbReference type="InterPro" id="IPR036396">
    <property type="entry name" value="Cyt_P450_sf"/>
</dbReference>
<evidence type="ECO:0000256" key="3">
    <source>
        <dbReference type="ARBA" id="ARBA00022617"/>
    </source>
</evidence>
<dbReference type="GO" id="GO:0004497">
    <property type="term" value="F:monooxygenase activity"/>
    <property type="evidence" value="ECO:0007669"/>
    <property type="project" value="UniProtKB-KW"/>
</dbReference>
<reference evidence="8 9" key="1">
    <citation type="journal article" date="2015" name="Nat. Commun.">
        <title>Lucilia cuprina genome unlocks parasitic fly biology to underpin future interventions.</title>
        <authorList>
            <person name="Anstead C.A."/>
            <person name="Korhonen P.K."/>
            <person name="Young N.D."/>
            <person name="Hall R.S."/>
            <person name="Jex A.R."/>
            <person name="Murali S.C."/>
            <person name="Hughes D.S."/>
            <person name="Lee S.F."/>
            <person name="Perry T."/>
            <person name="Stroehlein A.J."/>
            <person name="Ansell B.R."/>
            <person name="Breugelmans B."/>
            <person name="Hofmann A."/>
            <person name="Qu J."/>
            <person name="Dugan S."/>
            <person name="Lee S.L."/>
            <person name="Chao H."/>
            <person name="Dinh H."/>
            <person name="Han Y."/>
            <person name="Doddapaneni H.V."/>
            <person name="Worley K.C."/>
            <person name="Muzny D.M."/>
            <person name="Ioannidis P."/>
            <person name="Waterhouse R.M."/>
            <person name="Zdobnov E.M."/>
            <person name="James P.J."/>
            <person name="Bagnall N.H."/>
            <person name="Kotze A.C."/>
            <person name="Gibbs R.A."/>
            <person name="Richards S."/>
            <person name="Batterham P."/>
            <person name="Gasser R.B."/>
        </authorList>
    </citation>
    <scope>NUCLEOTIDE SEQUENCE [LARGE SCALE GENOMIC DNA]</scope>
    <source>
        <strain evidence="8 9">LS</strain>
        <tissue evidence="8">Full body</tissue>
    </source>
</reference>
<comment type="similarity">
    <text evidence="2">Belongs to the cytochrome P450 family.</text>
</comment>
<dbReference type="InterPro" id="IPR050479">
    <property type="entry name" value="CYP11_CYP27_families"/>
</dbReference>
<dbReference type="Proteomes" id="UP000037069">
    <property type="component" value="Unassembled WGS sequence"/>
</dbReference>